<dbReference type="AlphaFoldDB" id="A0A081FWW7"/>
<dbReference type="Pfam" id="PF05787">
    <property type="entry name" value="PhoX"/>
    <property type="match status" value="1"/>
</dbReference>
<dbReference type="EMBL" id="JMQN01000040">
    <property type="protein sequence ID" value="KEA63022.1"/>
    <property type="molecule type" value="Genomic_DNA"/>
</dbReference>
<proteinExistence type="predicted"/>
<name>A0A081FWW7_9GAMM</name>
<sequence length="440" mass="47719">MSKKRIFAGAALALIGPFCTSALAGNDSTTGPFGFKPISGSAYNTTNDPQAPWLIPQGFEQYLVSGEKSDMWGGNGLNIYDDGEDDWHDMNTVNENGPHAGRFLFRTHEVRGHEDGGALSMVDLKTGQQIVLAQKADNPDTVGYDGYTALDGIRWTPWGTLLFAEETTGGRLFEVVFDYNDEGLPTQATIFDRPEVGRLAHEGIEVDEEGNIYVVDEYRGQRDGEGGGIYKFVPDTYGDLSSGNLYVLKVDSVDDEFLGQAEWAGPIDPMMARRDGTAVGGARYNRPEDLQIIGTTLYAAITEGTYTNGSQNYDGRVVAVNLDSMRVTDFVKPGVNVDVESGSATGFDNPDNLAKTPDGKLVIIEDNSPSDIWIAQPGRKGSGAADWVKLFASLTDDKAEGTGIYFGQDPDTLFVNIQHSKHEDGDGTWAIKKVSKGNKH</sequence>
<dbReference type="eggNOG" id="COG3211">
    <property type="taxonomic scope" value="Bacteria"/>
</dbReference>
<accession>A0A081FWW7</accession>
<keyword evidence="1" id="KW-0732">Signal</keyword>
<protein>
    <submittedName>
        <fullName evidence="2">Phosphatase-like</fullName>
    </submittedName>
</protein>
<dbReference type="RefSeq" id="WP_036188760.1">
    <property type="nucleotide sequence ID" value="NZ_JMQN01000040.1"/>
</dbReference>
<keyword evidence="3" id="KW-1185">Reference proteome</keyword>
<dbReference type="PANTHER" id="PTHR35399">
    <property type="entry name" value="SLR8030 PROTEIN"/>
    <property type="match status" value="1"/>
</dbReference>
<gene>
    <name evidence="2" type="ORF">ADIMK_2546</name>
</gene>
<dbReference type="SUPFAM" id="SSF63829">
    <property type="entry name" value="Calcium-dependent phosphotriesterase"/>
    <property type="match status" value="1"/>
</dbReference>
<evidence type="ECO:0000256" key="1">
    <source>
        <dbReference type="SAM" id="SignalP"/>
    </source>
</evidence>
<dbReference type="OrthoDB" id="9801383at2"/>
<reference evidence="2 3" key="1">
    <citation type="submission" date="2014-04" db="EMBL/GenBank/DDBJ databases">
        <title>Marinobacterium kochiensis sp. nov., isolated from sediment sample collected from Kochi backwaters in Kerala, India.</title>
        <authorList>
            <person name="Singh A."/>
            <person name="Pinnaka A.K."/>
        </authorList>
    </citation>
    <scope>NUCLEOTIDE SEQUENCE [LARGE SCALE GENOMIC DNA]</scope>
    <source>
        <strain evidence="2 3">AK27</strain>
    </source>
</reference>
<organism evidence="2 3">
    <name type="scientific">Marinobacterium lacunae</name>
    <dbReference type="NCBI Taxonomy" id="1232683"/>
    <lineage>
        <taxon>Bacteria</taxon>
        <taxon>Pseudomonadati</taxon>
        <taxon>Pseudomonadota</taxon>
        <taxon>Gammaproteobacteria</taxon>
        <taxon>Oceanospirillales</taxon>
        <taxon>Oceanospirillaceae</taxon>
        <taxon>Marinobacterium</taxon>
    </lineage>
</organism>
<dbReference type="PATRIC" id="fig|1232683.4.peg.2498"/>
<dbReference type="Proteomes" id="UP000028252">
    <property type="component" value="Unassembled WGS sequence"/>
</dbReference>
<feature type="signal peptide" evidence="1">
    <location>
        <begin position="1"/>
        <end position="24"/>
    </location>
</feature>
<dbReference type="STRING" id="1232683.ADIMK_2546"/>
<evidence type="ECO:0000313" key="2">
    <source>
        <dbReference type="EMBL" id="KEA63022.1"/>
    </source>
</evidence>
<comment type="caution">
    <text evidence="2">The sequence shown here is derived from an EMBL/GenBank/DDBJ whole genome shotgun (WGS) entry which is preliminary data.</text>
</comment>
<evidence type="ECO:0000313" key="3">
    <source>
        <dbReference type="Proteomes" id="UP000028252"/>
    </source>
</evidence>
<dbReference type="InterPro" id="IPR008557">
    <property type="entry name" value="PhoX"/>
</dbReference>
<dbReference type="PANTHER" id="PTHR35399:SF2">
    <property type="entry name" value="DUF839 DOMAIN-CONTAINING PROTEIN"/>
    <property type="match status" value="1"/>
</dbReference>
<feature type="chain" id="PRO_5001757361" evidence="1">
    <location>
        <begin position="25"/>
        <end position="440"/>
    </location>
</feature>